<feature type="domain" description="C2H2-type" evidence="2">
    <location>
        <begin position="331"/>
        <end position="355"/>
    </location>
</feature>
<organism evidence="3 4">
    <name type="scientific">Pleomassaria siparia CBS 279.74</name>
    <dbReference type="NCBI Taxonomy" id="1314801"/>
    <lineage>
        <taxon>Eukaryota</taxon>
        <taxon>Fungi</taxon>
        <taxon>Dikarya</taxon>
        <taxon>Ascomycota</taxon>
        <taxon>Pezizomycotina</taxon>
        <taxon>Dothideomycetes</taxon>
        <taxon>Pleosporomycetidae</taxon>
        <taxon>Pleosporales</taxon>
        <taxon>Pleomassariaceae</taxon>
        <taxon>Pleomassaria</taxon>
    </lineage>
</organism>
<evidence type="ECO:0000256" key="1">
    <source>
        <dbReference type="SAM" id="MobiDB-lite"/>
    </source>
</evidence>
<reference evidence="3" key="1">
    <citation type="journal article" date="2020" name="Stud. Mycol.">
        <title>101 Dothideomycetes genomes: a test case for predicting lifestyles and emergence of pathogens.</title>
        <authorList>
            <person name="Haridas S."/>
            <person name="Albert R."/>
            <person name="Binder M."/>
            <person name="Bloem J."/>
            <person name="Labutti K."/>
            <person name="Salamov A."/>
            <person name="Andreopoulos B."/>
            <person name="Baker S."/>
            <person name="Barry K."/>
            <person name="Bills G."/>
            <person name="Bluhm B."/>
            <person name="Cannon C."/>
            <person name="Castanera R."/>
            <person name="Culley D."/>
            <person name="Daum C."/>
            <person name="Ezra D."/>
            <person name="Gonzalez J."/>
            <person name="Henrissat B."/>
            <person name="Kuo A."/>
            <person name="Liang C."/>
            <person name="Lipzen A."/>
            <person name="Lutzoni F."/>
            <person name="Magnuson J."/>
            <person name="Mondo S."/>
            <person name="Nolan M."/>
            <person name="Ohm R."/>
            <person name="Pangilinan J."/>
            <person name="Park H.-J."/>
            <person name="Ramirez L."/>
            <person name="Alfaro M."/>
            <person name="Sun H."/>
            <person name="Tritt A."/>
            <person name="Yoshinaga Y."/>
            <person name="Zwiers L.-H."/>
            <person name="Turgeon B."/>
            <person name="Goodwin S."/>
            <person name="Spatafora J."/>
            <person name="Crous P."/>
            <person name="Grigoriev I."/>
        </authorList>
    </citation>
    <scope>NUCLEOTIDE SEQUENCE</scope>
    <source>
        <strain evidence="3">CBS 279.74</strain>
    </source>
</reference>
<accession>A0A6G1JXP4</accession>
<dbReference type="EMBL" id="MU005779">
    <property type="protein sequence ID" value="KAF2705318.1"/>
    <property type="molecule type" value="Genomic_DNA"/>
</dbReference>
<feature type="compositionally biased region" description="Polar residues" evidence="1">
    <location>
        <begin position="96"/>
        <end position="106"/>
    </location>
</feature>
<evidence type="ECO:0000313" key="3">
    <source>
        <dbReference type="EMBL" id="KAF2705318.1"/>
    </source>
</evidence>
<keyword evidence="4" id="KW-1185">Reference proteome</keyword>
<feature type="region of interest" description="Disordered" evidence="1">
    <location>
        <begin position="268"/>
        <end position="294"/>
    </location>
</feature>
<proteinExistence type="predicted"/>
<dbReference type="InterPro" id="IPR013087">
    <property type="entry name" value="Znf_C2H2_type"/>
</dbReference>
<sequence length="373" mass="41439">MEQGTRKASLNKGGPFANPLASRLAASAAGLARNVVGCSSANDLSTSMSSRSRTEGKISGASSSALASSRMEDLGVQSSRARPFLSPDVPDATFRSPPSKQNAQNAQHAFEEFLHSGLSIRPELGPEASILPTSTPTHIEHRLPLACTQEQTPYVSKDTRYSNNYVGHMPEYAELTDAKLEGAMEDDSRTMDGQALSRLEMILRHIAETSDLSASIRQHHLFRSHHDELSQQEIAALDAITRCSYLFRSAHVSACGSQHSFQHDLATASGQWGEHQTHHKSVQRDNPQADQAKEKDGSTIDFHCSWSQCHQRFENAIKYPRHRMGCARYPCPHEDCTAQFRDHDSWTIHIAEPHHEHHQRSARTVTDFWRLGS</sequence>
<protein>
    <recommendedName>
        <fullName evidence="2">C2H2-type domain-containing protein</fullName>
    </recommendedName>
</protein>
<dbReference type="AlphaFoldDB" id="A0A6G1JXP4"/>
<feature type="compositionally biased region" description="Polar residues" evidence="1">
    <location>
        <begin position="40"/>
        <end position="51"/>
    </location>
</feature>
<feature type="region of interest" description="Disordered" evidence="1">
    <location>
        <begin position="40"/>
        <end position="106"/>
    </location>
</feature>
<feature type="compositionally biased region" description="Low complexity" evidence="1">
    <location>
        <begin position="59"/>
        <end position="69"/>
    </location>
</feature>
<name>A0A6G1JXP4_9PLEO</name>
<evidence type="ECO:0000313" key="4">
    <source>
        <dbReference type="Proteomes" id="UP000799428"/>
    </source>
</evidence>
<dbReference type="OrthoDB" id="3800331at2759"/>
<dbReference type="Proteomes" id="UP000799428">
    <property type="component" value="Unassembled WGS sequence"/>
</dbReference>
<dbReference type="PROSITE" id="PS00028">
    <property type="entry name" value="ZINC_FINGER_C2H2_1"/>
    <property type="match status" value="1"/>
</dbReference>
<gene>
    <name evidence="3" type="ORF">K504DRAFT_494223</name>
</gene>
<evidence type="ECO:0000259" key="2">
    <source>
        <dbReference type="PROSITE" id="PS00028"/>
    </source>
</evidence>